<evidence type="ECO:0000313" key="2">
    <source>
        <dbReference type="EMBL" id="MCM0619882.1"/>
    </source>
</evidence>
<feature type="transmembrane region" description="Helical" evidence="1">
    <location>
        <begin position="32"/>
        <end position="53"/>
    </location>
</feature>
<keyword evidence="1" id="KW-0472">Membrane</keyword>
<dbReference type="Pfam" id="PF10745">
    <property type="entry name" value="DUF2530"/>
    <property type="match status" value="1"/>
</dbReference>
<evidence type="ECO:0000256" key="1">
    <source>
        <dbReference type="SAM" id="Phobius"/>
    </source>
</evidence>
<dbReference type="EMBL" id="JAMOIL010000006">
    <property type="protein sequence ID" value="MCM0619882.1"/>
    <property type="molecule type" value="Genomic_DNA"/>
</dbReference>
<gene>
    <name evidence="2" type="ORF">M8330_06190</name>
</gene>
<dbReference type="RefSeq" id="WP_250826620.1">
    <property type="nucleotide sequence ID" value="NZ_JAMOIL010000006.1"/>
</dbReference>
<organism evidence="2 3">
    <name type="scientific">Nocardioides bruguierae</name>
    <dbReference type="NCBI Taxonomy" id="2945102"/>
    <lineage>
        <taxon>Bacteria</taxon>
        <taxon>Bacillati</taxon>
        <taxon>Actinomycetota</taxon>
        <taxon>Actinomycetes</taxon>
        <taxon>Propionibacteriales</taxon>
        <taxon>Nocardioidaceae</taxon>
        <taxon>Nocardioides</taxon>
    </lineage>
</organism>
<reference evidence="2" key="1">
    <citation type="submission" date="2022-05" db="EMBL/GenBank/DDBJ databases">
        <authorList>
            <person name="Tuo L."/>
        </authorList>
    </citation>
    <scope>NUCLEOTIDE SEQUENCE</scope>
    <source>
        <strain evidence="2">BSK12Z-4</strain>
    </source>
</reference>
<evidence type="ECO:0000313" key="3">
    <source>
        <dbReference type="Proteomes" id="UP001139485"/>
    </source>
</evidence>
<dbReference type="AlphaFoldDB" id="A0A9X2IE41"/>
<dbReference type="Proteomes" id="UP001139485">
    <property type="component" value="Unassembled WGS sequence"/>
</dbReference>
<feature type="transmembrane region" description="Helical" evidence="1">
    <location>
        <begin position="59"/>
        <end position="79"/>
    </location>
</feature>
<keyword evidence="1" id="KW-1133">Transmembrane helix</keyword>
<protein>
    <submittedName>
        <fullName evidence="2">DUF2530 domain-containing protein</fullName>
    </submittedName>
</protein>
<sequence length="100" mass="11044">MSTDQPDEHRIGRRTYVIAPVEPLDTDGVRTVAVGTLVFAVAFVALLPFYGWLEQTDRTWWLWTCLAGAGLGLLGLEYVRRRRDRRLAAADAGTTPGPTA</sequence>
<name>A0A9X2IE41_9ACTN</name>
<comment type="caution">
    <text evidence="2">The sequence shown here is derived from an EMBL/GenBank/DDBJ whole genome shotgun (WGS) entry which is preliminary data.</text>
</comment>
<proteinExistence type="predicted"/>
<keyword evidence="1" id="KW-0812">Transmembrane</keyword>
<accession>A0A9X2IE41</accession>
<dbReference type="InterPro" id="IPR019681">
    <property type="entry name" value="DUF2530"/>
</dbReference>
<keyword evidence="3" id="KW-1185">Reference proteome</keyword>